<keyword evidence="2" id="KW-1185">Reference proteome</keyword>
<dbReference type="Proteomes" id="UP001558613">
    <property type="component" value="Unassembled WGS sequence"/>
</dbReference>
<sequence length="87" mass="10746">MVHVYQLMRRREVECRKRDEEEKGLSQQLLYLSPFPHPVRKFKEQWMKVRNKGWWSRIVLTEFTDVEWRENFFCKAVWPGAGLHIPR</sequence>
<protein>
    <submittedName>
        <fullName evidence="1">Uncharacterized protein</fullName>
    </submittedName>
</protein>
<organism evidence="1 2">
    <name type="scientific">Cirrhinus molitorella</name>
    <name type="common">mud carp</name>
    <dbReference type="NCBI Taxonomy" id="172907"/>
    <lineage>
        <taxon>Eukaryota</taxon>
        <taxon>Metazoa</taxon>
        <taxon>Chordata</taxon>
        <taxon>Craniata</taxon>
        <taxon>Vertebrata</taxon>
        <taxon>Euteleostomi</taxon>
        <taxon>Actinopterygii</taxon>
        <taxon>Neopterygii</taxon>
        <taxon>Teleostei</taxon>
        <taxon>Ostariophysi</taxon>
        <taxon>Cypriniformes</taxon>
        <taxon>Cyprinidae</taxon>
        <taxon>Labeoninae</taxon>
        <taxon>Labeonini</taxon>
        <taxon>Cirrhinus</taxon>
    </lineage>
</organism>
<evidence type="ECO:0000313" key="1">
    <source>
        <dbReference type="EMBL" id="KAL1273266.1"/>
    </source>
</evidence>
<name>A0ABR3N8I3_9TELE</name>
<gene>
    <name evidence="1" type="ORF">QQF64_029128</name>
</gene>
<accession>A0ABR3N8I3</accession>
<dbReference type="EMBL" id="JAYMGO010000006">
    <property type="protein sequence ID" value="KAL1273266.1"/>
    <property type="molecule type" value="Genomic_DNA"/>
</dbReference>
<proteinExistence type="predicted"/>
<evidence type="ECO:0000313" key="2">
    <source>
        <dbReference type="Proteomes" id="UP001558613"/>
    </source>
</evidence>
<reference evidence="1 2" key="1">
    <citation type="submission" date="2023-09" db="EMBL/GenBank/DDBJ databases">
        <authorList>
            <person name="Wang M."/>
        </authorList>
    </citation>
    <scope>NUCLEOTIDE SEQUENCE [LARGE SCALE GENOMIC DNA]</scope>
    <source>
        <strain evidence="1">GT-2023</strain>
        <tissue evidence="1">Liver</tissue>
    </source>
</reference>
<comment type="caution">
    <text evidence="1">The sequence shown here is derived from an EMBL/GenBank/DDBJ whole genome shotgun (WGS) entry which is preliminary data.</text>
</comment>